<evidence type="ECO:0000259" key="2">
    <source>
        <dbReference type="PROSITE" id="PS50994"/>
    </source>
</evidence>
<dbReference type="PANTHER" id="PTHR46889">
    <property type="entry name" value="TRANSPOSASE INSF FOR INSERTION SEQUENCE IS3B-RELATED"/>
    <property type="match status" value="1"/>
</dbReference>
<dbReference type="PANTHER" id="PTHR46889:SF4">
    <property type="entry name" value="TRANSPOSASE INSO FOR INSERTION SEQUENCE ELEMENT IS911B-RELATED"/>
    <property type="match status" value="1"/>
</dbReference>
<keyword evidence="4" id="KW-1185">Reference proteome</keyword>
<evidence type="ECO:0000256" key="1">
    <source>
        <dbReference type="ARBA" id="ARBA00002286"/>
    </source>
</evidence>
<reference evidence="4" key="1">
    <citation type="journal article" date="2019" name="Int. J. Syst. Evol. Microbiol.">
        <title>The Global Catalogue of Microorganisms (GCM) 10K type strain sequencing project: providing services to taxonomists for standard genome sequencing and annotation.</title>
        <authorList>
            <consortium name="The Broad Institute Genomics Platform"/>
            <consortium name="The Broad Institute Genome Sequencing Center for Infectious Disease"/>
            <person name="Wu L."/>
            <person name="Ma J."/>
        </authorList>
    </citation>
    <scope>NUCLEOTIDE SEQUENCE [LARGE SCALE GENOMIC DNA]</scope>
    <source>
        <strain evidence="4">JCM 1365</strain>
    </source>
</reference>
<name>A0ABQ2IJU8_9MICO</name>
<dbReference type="Proteomes" id="UP000623461">
    <property type="component" value="Unassembled WGS sequence"/>
</dbReference>
<evidence type="ECO:0000313" key="3">
    <source>
        <dbReference type="EMBL" id="GGN10911.1"/>
    </source>
</evidence>
<gene>
    <name evidence="3" type="ORF">GCM10009721_43640</name>
</gene>
<comment type="function">
    <text evidence="1">Involved in the transposition of the insertion sequence.</text>
</comment>
<dbReference type="SUPFAM" id="SSF53098">
    <property type="entry name" value="Ribonuclease H-like"/>
    <property type="match status" value="1"/>
</dbReference>
<dbReference type="Pfam" id="PF13333">
    <property type="entry name" value="rve_2"/>
    <property type="match status" value="1"/>
</dbReference>
<dbReference type="InterPro" id="IPR025948">
    <property type="entry name" value="HTH-like_dom"/>
</dbReference>
<dbReference type="EMBL" id="BMNZ01000019">
    <property type="protein sequence ID" value="GGN10911.1"/>
    <property type="molecule type" value="Genomic_DNA"/>
</dbReference>
<dbReference type="InterPro" id="IPR012337">
    <property type="entry name" value="RNaseH-like_sf"/>
</dbReference>
<dbReference type="InterPro" id="IPR036397">
    <property type="entry name" value="RNaseH_sf"/>
</dbReference>
<feature type="domain" description="Integrase catalytic" evidence="2">
    <location>
        <begin position="131"/>
        <end position="297"/>
    </location>
</feature>
<dbReference type="Gene3D" id="3.30.420.10">
    <property type="entry name" value="Ribonuclease H-like superfamily/Ribonuclease H"/>
    <property type="match status" value="1"/>
</dbReference>
<protein>
    <submittedName>
        <fullName evidence="3">Transposase for insertion sequence element IS986/IS6110</fullName>
    </submittedName>
</protein>
<comment type="caution">
    <text evidence="3">The sequence shown here is derived from an EMBL/GenBank/DDBJ whole genome shotgun (WGS) entry which is preliminary data.</text>
</comment>
<evidence type="ECO:0000313" key="4">
    <source>
        <dbReference type="Proteomes" id="UP000623461"/>
    </source>
</evidence>
<dbReference type="InterPro" id="IPR048020">
    <property type="entry name" value="Transpos_IS3"/>
</dbReference>
<dbReference type="NCBIfam" id="NF033516">
    <property type="entry name" value="transpos_IS3"/>
    <property type="match status" value="1"/>
</dbReference>
<dbReference type="Pfam" id="PF13276">
    <property type="entry name" value="HTH_21"/>
    <property type="match status" value="1"/>
</dbReference>
<dbReference type="InterPro" id="IPR050900">
    <property type="entry name" value="Transposase_IS3/IS150/IS904"/>
</dbReference>
<dbReference type="PROSITE" id="PS50994">
    <property type="entry name" value="INTEGRASE"/>
    <property type="match status" value="1"/>
</dbReference>
<proteinExistence type="predicted"/>
<sequence length="315" mass="34926">MPTGVLVEYIDEHRDRFGVEPICTALTAAGTQIAPSTYYAAKKRAPSARAMSDAVTLARIVTIHAENYGVYGIRKVHAELRRQGHLVARCTTHRLMRSVGLQGVSRAKGPRTTIPGSGPDTRPDLVQRSFTATAPDQLWVADITYCRTFAGWVYAAFVIDVYSRRVVGWQLSKNLRTDLALDALEMGLWDRARGGRDTTGLIHHSDKGVQYVAVRYTQRLADAGVVASVGSTGDSYDNALAEAFNSLFKAELIRNRGPWRSIDDLEIAVAEYIDWFNHRRLHGEIGLVPPVELEDQHYRQNPVTATVKTSVPSLH</sequence>
<dbReference type="Pfam" id="PF00665">
    <property type="entry name" value="rve"/>
    <property type="match status" value="1"/>
</dbReference>
<accession>A0ABQ2IJU8</accession>
<organism evidence="3 4">
    <name type="scientific">Terrabacter tumescens</name>
    <dbReference type="NCBI Taxonomy" id="60443"/>
    <lineage>
        <taxon>Bacteria</taxon>
        <taxon>Bacillati</taxon>
        <taxon>Actinomycetota</taxon>
        <taxon>Actinomycetes</taxon>
        <taxon>Micrococcales</taxon>
        <taxon>Intrasporangiaceae</taxon>
        <taxon>Terrabacter</taxon>
    </lineage>
</organism>
<dbReference type="InterPro" id="IPR001584">
    <property type="entry name" value="Integrase_cat-core"/>
</dbReference>